<evidence type="ECO:0000256" key="6">
    <source>
        <dbReference type="ARBA" id="ARBA00023004"/>
    </source>
</evidence>
<keyword evidence="2" id="KW-0004">4Fe-4S</keyword>
<evidence type="ECO:0000313" key="9">
    <source>
        <dbReference type="EMBL" id="UJG39658.1"/>
    </source>
</evidence>
<dbReference type="PROSITE" id="PS51379">
    <property type="entry name" value="4FE4S_FER_2"/>
    <property type="match status" value="2"/>
</dbReference>
<reference evidence="9" key="1">
    <citation type="journal article" date="2022" name="Nat. Microbiol.">
        <title>Unique mobile elements and scalable gene flow at the prokaryote-eukaryote boundary revealed by circularized Asgard archaea genomes.</title>
        <authorList>
            <person name="Wu F."/>
            <person name="Speth D.R."/>
            <person name="Philosof A."/>
            <person name="Cremiere A."/>
            <person name="Narayanan A."/>
            <person name="Barco R.A."/>
            <person name="Connon S.A."/>
            <person name="Amend J.P."/>
            <person name="Antoshechkin I.A."/>
            <person name="Orphan V.J."/>
        </authorList>
    </citation>
    <scope>NUCLEOTIDE SEQUENCE</scope>
    <source>
        <strain evidence="9">PM71</strain>
    </source>
</reference>
<dbReference type="EMBL" id="CP084166">
    <property type="protein sequence ID" value="UJG39658.1"/>
    <property type="molecule type" value="Genomic_DNA"/>
</dbReference>
<feature type="domain" description="4Fe-4S ferredoxin-type" evidence="8">
    <location>
        <begin position="1"/>
        <end position="30"/>
    </location>
</feature>
<dbReference type="InterPro" id="IPR050572">
    <property type="entry name" value="Fe-S_Ferredoxin"/>
</dbReference>
<evidence type="ECO:0000256" key="7">
    <source>
        <dbReference type="ARBA" id="ARBA00023014"/>
    </source>
</evidence>
<proteinExistence type="predicted"/>
<organism evidence="9">
    <name type="scientific">Candidatus Heimdallarchaeum aukensis</name>
    <dbReference type="NCBI Taxonomy" id="2876573"/>
    <lineage>
        <taxon>Archaea</taxon>
        <taxon>Promethearchaeati</taxon>
        <taxon>Candidatus Heimdallarchaeota</taxon>
        <taxon>Candidatus Heimdallarchaeia (ex Rinke et al. 2021) (nom. nud.)</taxon>
        <taxon>Candidatus Heimdallarchaeales</taxon>
        <taxon>Candidatus Heimdallarchaeaceae</taxon>
        <taxon>Candidatus Heimdallarchaeum</taxon>
    </lineage>
</organism>
<name>A0A9Y1FKL4_9ARCH</name>
<dbReference type="GO" id="GO:0051539">
    <property type="term" value="F:4 iron, 4 sulfur cluster binding"/>
    <property type="evidence" value="ECO:0007669"/>
    <property type="project" value="UniProtKB-KW"/>
</dbReference>
<gene>
    <name evidence="9" type="ORF">K9W45_07245</name>
</gene>
<dbReference type="PROSITE" id="PS00198">
    <property type="entry name" value="4FE4S_FER_1"/>
    <property type="match status" value="2"/>
</dbReference>
<dbReference type="Pfam" id="PF14697">
    <property type="entry name" value="Fer4_21"/>
    <property type="match status" value="1"/>
</dbReference>
<accession>A0A9Y1FKL4</accession>
<dbReference type="GO" id="GO:0016491">
    <property type="term" value="F:oxidoreductase activity"/>
    <property type="evidence" value="ECO:0007669"/>
    <property type="project" value="UniProtKB-ARBA"/>
</dbReference>
<evidence type="ECO:0000256" key="3">
    <source>
        <dbReference type="ARBA" id="ARBA00022723"/>
    </source>
</evidence>
<keyword evidence="1" id="KW-0813">Transport</keyword>
<evidence type="ECO:0000259" key="8">
    <source>
        <dbReference type="PROSITE" id="PS51379"/>
    </source>
</evidence>
<dbReference type="AlphaFoldDB" id="A0A9Y1FKL4"/>
<keyword evidence="4" id="KW-0677">Repeat</keyword>
<keyword evidence="6" id="KW-0408">Iron</keyword>
<dbReference type="Gene3D" id="3.30.70.20">
    <property type="match status" value="1"/>
</dbReference>
<dbReference type="InterPro" id="IPR017900">
    <property type="entry name" value="4Fe4S_Fe_S_CS"/>
</dbReference>
<evidence type="ECO:0000256" key="4">
    <source>
        <dbReference type="ARBA" id="ARBA00022737"/>
    </source>
</evidence>
<dbReference type="Proteomes" id="UP001201020">
    <property type="component" value="Chromosome"/>
</dbReference>
<dbReference type="InterPro" id="IPR017896">
    <property type="entry name" value="4Fe4S_Fe-S-bd"/>
</dbReference>
<evidence type="ECO:0000256" key="1">
    <source>
        <dbReference type="ARBA" id="ARBA00022448"/>
    </source>
</evidence>
<sequence>MPTVVDESCCVGCGACVDVCPENVYDLINDIAVPVRKEDCTDCGLCIDECPSECIDFE</sequence>
<keyword evidence="3" id="KW-0479">Metal-binding</keyword>
<evidence type="ECO:0000256" key="2">
    <source>
        <dbReference type="ARBA" id="ARBA00022485"/>
    </source>
</evidence>
<keyword evidence="7" id="KW-0411">Iron-sulfur</keyword>
<dbReference type="GO" id="GO:0046872">
    <property type="term" value="F:metal ion binding"/>
    <property type="evidence" value="ECO:0007669"/>
    <property type="project" value="UniProtKB-KW"/>
</dbReference>
<dbReference type="PANTHER" id="PTHR43687:SF6">
    <property type="entry name" value="L-ASPARTATE SEMIALDEHYDE SULFURTRANSFERASE IRON-SULFUR SUBUNIT"/>
    <property type="match status" value="1"/>
</dbReference>
<dbReference type="SUPFAM" id="SSF54862">
    <property type="entry name" value="4Fe-4S ferredoxins"/>
    <property type="match status" value="1"/>
</dbReference>
<feature type="domain" description="4Fe-4S ferredoxin-type" evidence="8">
    <location>
        <begin position="31"/>
        <end position="58"/>
    </location>
</feature>
<protein>
    <submittedName>
        <fullName evidence="9">4Fe-4S binding protein</fullName>
    </submittedName>
</protein>
<keyword evidence="5" id="KW-0249">Electron transport</keyword>
<dbReference type="PANTHER" id="PTHR43687">
    <property type="entry name" value="ADENYLYLSULFATE REDUCTASE, BETA SUBUNIT"/>
    <property type="match status" value="1"/>
</dbReference>
<evidence type="ECO:0000256" key="5">
    <source>
        <dbReference type="ARBA" id="ARBA00022982"/>
    </source>
</evidence>